<gene>
    <name evidence="1" type="ORF">GQ607_014497</name>
</gene>
<protein>
    <submittedName>
        <fullName evidence="1">DNA helicase</fullName>
    </submittedName>
</protein>
<dbReference type="GO" id="GO:0004386">
    <property type="term" value="F:helicase activity"/>
    <property type="evidence" value="ECO:0007669"/>
    <property type="project" value="UniProtKB-KW"/>
</dbReference>
<dbReference type="AlphaFoldDB" id="A0A8H3W2H1"/>
<keyword evidence="1" id="KW-0547">Nucleotide-binding</keyword>
<keyword evidence="1" id="KW-0347">Helicase</keyword>
<dbReference type="Proteomes" id="UP000434172">
    <property type="component" value="Unassembled WGS sequence"/>
</dbReference>
<name>A0A8H3W2H1_9PEZI</name>
<accession>A0A8H3W2H1</accession>
<dbReference type="OrthoDB" id="4797603at2759"/>
<dbReference type="EMBL" id="WOWK01000113">
    <property type="protein sequence ID" value="KAF0318260.1"/>
    <property type="molecule type" value="Genomic_DNA"/>
</dbReference>
<keyword evidence="2" id="KW-1185">Reference proteome</keyword>
<evidence type="ECO:0000313" key="2">
    <source>
        <dbReference type="Proteomes" id="UP000434172"/>
    </source>
</evidence>
<organism evidence="1 2">
    <name type="scientific">Colletotrichum asianum</name>
    <dbReference type="NCBI Taxonomy" id="702518"/>
    <lineage>
        <taxon>Eukaryota</taxon>
        <taxon>Fungi</taxon>
        <taxon>Dikarya</taxon>
        <taxon>Ascomycota</taxon>
        <taxon>Pezizomycotina</taxon>
        <taxon>Sordariomycetes</taxon>
        <taxon>Hypocreomycetidae</taxon>
        <taxon>Glomerellales</taxon>
        <taxon>Glomerellaceae</taxon>
        <taxon>Colletotrichum</taxon>
        <taxon>Colletotrichum gloeosporioides species complex</taxon>
    </lineage>
</organism>
<comment type="caution">
    <text evidence="1">The sequence shown here is derived from an EMBL/GenBank/DDBJ whole genome shotgun (WGS) entry which is preliminary data.</text>
</comment>
<evidence type="ECO:0000313" key="1">
    <source>
        <dbReference type="EMBL" id="KAF0318260.1"/>
    </source>
</evidence>
<sequence>MAIELEFPVGTWTYTTQPLPQEHHRRFFNTNSPRSYILVCLRSESPPVVEGLGLLFRREAPGSLELGGLDDKINGFRSLRDIMREKNFNLVIDSRHSSAISSQLGLQMDVSPQSGQNGDRHDWVIDPDTNQIIKKPDEKVAARRCYQTAHNAVNALTKSVLQEELWINRHVKQLAESPCEVHFETKETQVTADAKFTDPAMLSTLWLSVPHLTKNGTQVTLAVHKDGQVSQYKGTVSRDVDKTPGGRLSISIDPPEAEARRDLASLVASLNETTTARLHFDIDRKLYNQRVAAVKDVFETDLSQRSAEDRAANRLLKELLVGGTSGPIGDTPLELPNFDLVGGIPDAYLKALKWEAPSGTRDQYFNYVTNRTRLGLVSITGEFTVNLLAVTAILFTANPSIGKVFLSASTDIRLYAIAERIQNLGLRISSKPNIQDPTPLVVIGSDLDLEVDEFILRISQPNVKPRHHLSVCCRLLGLLNYKAGCFPDLDHPKLKKIRTKISTESRYKHIRDVHGSKSEFCNDFVQRGHIRGLMESIVSAADVLGTMPDVCRDHPYDEIRKKAKGIVLHHAASISRNDALAVLGDCFKPLAMDGCENRRVKPLIGENGDHYNAFFEDAEMSILRFIIWSGHPFI</sequence>
<reference evidence="1 2" key="1">
    <citation type="submission" date="2019-12" db="EMBL/GenBank/DDBJ databases">
        <title>A genome sequence resource for the geographically widespread anthracnose pathogen Colletotrichum asianum.</title>
        <authorList>
            <person name="Meng Y."/>
        </authorList>
    </citation>
    <scope>NUCLEOTIDE SEQUENCE [LARGE SCALE GENOMIC DNA]</scope>
    <source>
        <strain evidence="1 2">ICMP 18580</strain>
    </source>
</reference>
<proteinExistence type="predicted"/>
<keyword evidence="1" id="KW-0067">ATP-binding</keyword>
<keyword evidence="1" id="KW-0378">Hydrolase</keyword>